<reference evidence="1 2" key="1">
    <citation type="submission" date="2023-08" db="EMBL/GenBank/DDBJ databases">
        <title>genomic of DY56.</title>
        <authorList>
            <person name="Wang Y."/>
        </authorList>
    </citation>
    <scope>NUCLEOTIDE SEQUENCE [LARGE SCALE GENOMIC DNA]</scope>
    <source>
        <strain evidence="1 2">DY56-A-20</strain>
    </source>
</reference>
<protein>
    <submittedName>
        <fullName evidence="1">Uncharacterized protein</fullName>
    </submittedName>
</protein>
<accession>A0ABT9H9X2</accession>
<name>A0ABT9H9X2_9SPHN</name>
<evidence type="ECO:0000313" key="1">
    <source>
        <dbReference type="EMBL" id="MDP4540053.1"/>
    </source>
</evidence>
<dbReference type="EMBL" id="JAVAIL010000003">
    <property type="protein sequence ID" value="MDP4540053.1"/>
    <property type="molecule type" value="Genomic_DNA"/>
</dbReference>
<sequence>MSLRSYRSSSPDAWSVPRPYSDASLRMMKHGRVLPMEDEPRRLRRLLGF</sequence>
<dbReference type="Proteomes" id="UP001235664">
    <property type="component" value="Unassembled WGS sequence"/>
</dbReference>
<organism evidence="1 2">
    <name type="scientific">Qipengyuania benthica</name>
    <dbReference type="NCBI Taxonomy" id="3067651"/>
    <lineage>
        <taxon>Bacteria</taxon>
        <taxon>Pseudomonadati</taxon>
        <taxon>Pseudomonadota</taxon>
        <taxon>Alphaproteobacteria</taxon>
        <taxon>Sphingomonadales</taxon>
        <taxon>Erythrobacteraceae</taxon>
        <taxon>Qipengyuania</taxon>
    </lineage>
</organism>
<gene>
    <name evidence="1" type="ORF">Q9K01_10485</name>
</gene>
<keyword evidence="2" id="KW-1185">Reference proteome</keyword>
<evidence type="ECO:0000313" key="2">
    <source>
        <dbReference type="Proteomes" id="UP001235664"/>
    </source>
</evidence>
<proteinExistence type="predicted"/>
<comment type="caution">
    <text evidence="1">The sequence shown here is derived from an EMBL/GenBank/DDBJ whole genome shotgun (WGS) entry which is preliminary data.</text>
</comment>
<dbReference type="RefSeq" id="WP_305930199.1">
    <property type="nucleotide sequence ID" value="NZ_JAVAIL010000003.1"/>
</dbReference>